<dbReference type="Proteomes" id="UP000215355">
    <property type="component" value="Chromosome 1"/>
</dbReference>
<evidence type="ECO:0000313" key="3">
    <source>
        <dbReference type="Proteomes" id="UP000215355"/>
    </source>
</evidence>
<dbReference type="RefSeq" id="WP_093101001.1">
    <property type="nucleotide sequence ID" value="NZ_FNGK01000009.1"/>
</dbReference>
<dbReference type="AlphaFoldDB" id="A0AAJ4X862"/>
<dbReference type="EMBL" id="LT906468">
    <property type="protein sequence ID" value="SNV37530.1"/>
    <property type="molecule type" value="Genomic_DNA"/>
</dbReference>
<sequence>MIKIEKFLDDSHKTMDTRLNKYTNFGFFTFLPLPTRKNCFQKCNAPANMSGVYLIYGIGFEKEELVYIGSSGKKTPEGKIKVRKGRAGMTGIK</sequence>
<accession>A0AAJ4X862</accession>
<protein>
    <submittedName>
        <fullName evidence="2">Uncharacterized protein</fullName>
    </submittedName>
</protein>
<evidence type="ECO:0000256" key="1">
    <source>
        <dbReference type="SAM" id="MobiDB-lite"/>
    </source>
</evidence>
<dbReference type="KEGG" id="smiz:4412673_00220"/>
<name>A0AAJ4X862_9SPHI</name>
<feature type="region of interest" description="Disordered" evidence="1">
    <location>
        <begin position="71"/>
        <end position="93"/>
    </location>
</feature>
<organism evidence="2 3">
    <name type="scientific">Sphingobacterium mizutaii</name>
    <dbReference type="NCBI Taxonomy" id="1010"/>
    <lineage>
        <taxon>Bacteria</taxon>
        <taxon>Pseudomonadati</taxon>
        <taxon>Bacteroidota</taxon>
        <taxon>Sphingobacteriia</taxon>
        <taxon>Sphingobacteriales</taxon>
        <taxon>Sphingobacteriaceae</taxon>
        <taxon>Sphingobacterium</taxon>
    </lineage>
</organism>
<gene>
    <name evidence="2" type="ORF">SAMEA4412673_00220</name>
</gene>
<proteinExistence type="predicted"/>
<reference evidence="2 3" key="1">
    <citation type="submission" date="2017-06" db="EMBL/GenBank/DDBJ databases">
        <authorList>
            <consortium name="Pathogen Informatics"/>
        </authorList>
    </citation>
    <scope>NUCLEOTIDE SEQUENCE [LARGE SCALE GENOMIC DNA]</scope>
    <source>
        <strain evidence="2 3">NCTC12149</strain>
    </source>
</reference>
<evidence type="ECO:0000313" key="2">
    <source>
        <dbReference type="EMBL" id="SNV37530.1"/>
    </source>
</evidence>